<protein>
    <submittedName>
        <fullName evidence="1">Uncharacterized protein</fullName>
    </submittedName>
</protein>
<proteinExistence type="predicted"/>
<accession>A0A4U7AWA6</accession>
<dbReference type="AlphaFoldDB" id="A0A4U7AWA6"/>
<dbReference type="EMBL" id="PTQR01000082">
    <property type="protein sequence ID" value="TKX21051.1"/>
    <property type="molecule type" value="Genomic_DNA"/>
</dbReference>
<gene>
    <name evidence="1" type="ORF">C1H76_6591</name>
</gene>
<evidence type="ECO:0000313" key="2">
    <source>
        <dbReference type="Proteomes" id="UP000308133"/>
    </source>
</evidence>
<dbReference type="Proteomes" id="UP000308133">
    <property type="component" value="Unassembled WGS sequence"/>
</dbReference>
<sequence length="152" mass="16645">MVDLTFKSLLTRQLSDGRDGKSLSAIHADDRLRGLKPLGIAISKVTVNKTRAKTASVKMKELESAGLDQLFQTNLLSSCASKPVLSDESATKTKPNDVNKGTEEWYIATQDANKTLRSVGRTAFTNAHIADALRELWLAENEKKPSSRSLSQ</sequence>
<reference evidence="1 2" key="1">
    <citation type="submission" date="2018-02" db="EMBL/GenBank/DDBJ databases">
        <title>Draft genome sequences of Elsinoe sp., causing black scab on jojoba.</title>
        <authorList>
            <person name="Stodart B."/>
            <person name="Jeffress S."/>
            <person name="Ash G."/>
            <person name="Arun Chinnappa K."/>
        </authorList>
    </citation>
    <scope>NUCLEOTIDE SEQUENCE [LARGE SCALE GENOMIC DNA]</scope>
    <source>
        <strain evidence="1 2">Hillstone_2</strain>
    </source>
</reference>
<name>A0A4U7AWA6_9PEZI</name>
<organism evidence="1 2">
    <name type="scientific">Elsinoe australis</name>
    <dbReference type="NCBI Taxonomy" id="40998"/>
    <lineage>
        <taxon>Eukaryota</taxon>
        <taxon>Fungi</taxon>
        <taxon>Dikarya</taxon>
        <taxon>Ascomycota</taxon>
        <taxon>Pezizomycotina</taxon>
        <taxon>Dothideomycetes</taxon>
        <taxon>Dothideomycetidae</taxon>
        <taxon>Myriangiales</taxon>
        <taxon>Elsinoaceae</taxon>
        <taxon>Elsinoe</taxon>
    </lineage>
</organism>
<evidence type="ECO:0000313" key="1">
    <source>
        <dbReference type="EMBL" id="TKX21051.1"/>
    </source>
</evidence>
<comment type="caution">
    <text evidence="1">The sequence shown here is derived from an EMBL/GenBank/DDBJ whole genome shotgun (WGS) entry which is preliminary data.</text>
</comment>